<name>A0A812SKZ7_9DINO</name>
<accession>A0A812SKZ7</accession>
<feature type="signal peptide" evidence="1">
    <location>
        <begin position="1"/>
        <end position="17"/>
    </location>
</feature>
<evidence type="ECO:0000256" key="1">
    <source>
        <dbReference type="SAM" id="SignalP"/>
    </source>
</evidence>
<protein>
    <submittedName>
        <fullName evidence="2">UxuA protein</fullName>
    </submittedName>
</protein>
<keyword evidence="3" id="KW-1185">Reference proteome</keyword>
<proteinExistence type="predicted"/>
<dbReference type="EMBL" id="CAJNDS010002453">
    <property type="protein sequence ID" value="CAE7481898.1"/>
    <property type="molecule type" value="Genomic_DNA"/>
</dbReference>
<dbReference type="OrthoDB" id="413496at2759"/>
<dbReference type="Proteomes" id="UP000604046">
    <property type="component" value="Unassembled WGS sequence"/>
</dbReference>
<reference evidence="2" key="1">
    <citation type="submission" date="2021-02" db="EMBL/GenBank/DDBJ databases">
        <authorList>
            <person name="Dougan E. K."/>
            <person name="Rhodes N."/>
            <person name="Thang M."/>
            <person name="Chan C."/>
        </authorList>
    </citation>
    <scope>NUCLEOTIDE SEQUENCE</scope>
</reference>
<dbReference type="AlphaFoldDB" id="A0A812SKZ7"/>
<feature type="chain" id="PRO_5033035086" evidence="1">
    <location>
        <begin position="18"/>
        <end position="338"/>
    </location>
</feature>
<keyword evidence="1" id="KW-0732">Signal</keyword>
<comment type="caution">
    <text evidence="2">The sequence shown here is derived from an EMBL/GenBank/DDBJ whole genome shotgun (WGS) entry which is preliminary data.</text>
</comment>
<sequence length="338" mass="36305">MIRASLLTCLALSSARAFEDWCGWVPISMRQEVVGCTGANMSLQSRMEGCTNWCEWVPVLGWKYVEECRLCINATVIITNVTASEKPRPRGLKTKQLSGMFPDWCRWLPAASLKFVADCAGYGSYGGSSRDPASVAGPDCASWCQWVPQLAWADPPDCRACGTVESSSDSSDTASVPTVPIWCSWVPPLALKYVDACTGSNGALPAQAEGCTYWCVWVSGPAWHHVHECHGCSSVENATNATDNSSLEEADVVKPADLSGIGFVGSGLKVKTSLKAIGPDWCRWVPAGSLQYVPDCTGYDGGYGYGVGSPSAARGQCESWCQWVPQPAWQYPPGCRGC</sequence>
<gene>
    <name evidence="2" type="primary">uxuA</name>
    <name evidence="2" type="ORF">SNAT2548_LOCUS27055</name>
</gene>
<evidence type="ECO:0000313" key="3">
    <source>
        <dbReference type="Proteomes" id="UP000604046"/>
    </source>
</evidence>
<organism evidence="2 3">
    <name type="scientific">Symbiodinium natans</name>
    <dbReference type="NCBI Taxonomy" id="878477"/>
    <lineage>
        <taxon>Eukaryota</taxon>
        <taxon>Sar</taxon>
        <taxon>Alveolata</taxon>
        <taxon>Dinophyceae</taxon>
        <taxon>Suessiales</taxon>
        <taxon>Symbiodiniaceae</taxon>
        <taxon>Symbiodinium</taxon>
    </lineage>
</organism>
<evidence type="ECO:0000313" key="2">
    <source>
        <dbReference type="EMBL" id="CAE7481898.1"/>
    </source>
</evidence>